<dbReference type="InterPro" id="IPR002123">
    <property type="entry name" value="Plipid/glycerol_acylTrfase"/>
</dbReference>
<dbReference type="Pfam" id="PF01553">
    <property type="entry name" value="Acyltransferase"/>
    <property type="match status" value="1"/>
</dbReference>
<dbReference type="SUPFAM" id="SSF69593">
    <property type="entry name" value="Glycerol-3-phosphate (1)-acyltransferase"/>
    <property type="match status" value="1"/>
</dbReference>
<dbReference type="EMBL" id="CAJNOO010001472">
    <property type="protein sequence ID" value="CAF1158023.1"/>
    <property type="molecule type" value="Genomic_DNA"/>
</dbReference>
<dbReference type="SMART" id="SM00563">
    <property type="entry name" value="PlsC"/>
    <property type="match status" value="1"/>
</dbReference>
<organism evidence="5 6">
    <name type="scientific">Rotaria sordida</name>
    <dbReference type="NCBI Taxonomy" id="392033"/>
    <lineage>
        <taxon>Eukaryota</taxon>
        <taxon>Metazoa</taxon>
        <taxon>Spiralia</taxon>
        <taxon>Gnathifera</taxon>
        <taxon>Rotifera</taxon>
        <taxon>Eurotatoria</taxon>
        <taxon>Bdelloidea</taxon>
        <taxon>Philodinida</taxon>
        <taxon>Philodinidae</taxon>
        <taxon>Rotaria</taxon>
    </lineage>
</organism>
<keyword evidence="3" id="KW-1133">Transmembrane helix</keyword>
<dbReference type="Gene3D" id="3.40.1280.10">
    <property type="match status" value="1"/>
</dbReference>
<evidence type="ECO:0000313" key="6">
    <source>
        <dbReference type="Proteomes" id="UP000663882"/>
    </source>
</evidence>
<feature type="transmembrane region" description="Helical" evidence="3">
    <location>
        <begin position="1730"/>
        <end position="1751"/>
    </location>
</feature>
<protein>
    <recommendedName>
        <fullName evidence="4">Phospholipid/glycerol acyltransferase domain-containing protein</fullName>
    </recommendedName>
</protein>
<keyword evidence="3" id="KW-0472">Membrane</keyword>
<keyword evidence="2" id="KW-0808">Transferase</keyword>
<dbReference type="SUPFAM" id="SSF48371">
    <property type="entry name" value="ARM repeat"/>
    <property type="match status" value="1"/>
</dbReference>
<dbReference type="CDD" id="cd18091">
    <property type="entry name" value="SpoU-like_TRM3-like"/>
    <property type="match status" value="1"/>
</dbReference>
<evidence type="ECO:0000256" key="1">
    <source>
        <dbReference type="ARBA" id="ARBA00022603"/>
    </source>
</evidence>
<dbReference type="InterPro" id="IPR044748">
    <property type="entry name" value="Trm3/TARBP1_C"/>
</dbReference>
<dbReference type="Pfam" id="PF16076">
    <property type="entry name" value="Acyltransf_C"/>
    <property type="match status" value="1"/>
</dbReference>
<evidence type="ECO:0000259" key="4">
    <source>
        <dbReference type="SMART" id="SM00563"/>
    </source>
</evidence>
<evidence type="ECO:0000256" key="3">
    <source>
        <dbReference type="SAM" id="Phobius"/>
    </source>
</evidence>
<dbReference type="InterPro" id="IPR029028">
    <property type="entry name" value="Alpha/beta_knot_MTases"/>
</dbReference>
<reference evidence="5" key="1">
    <citation type="submission" date="2021-02" db="EMBL/GenBank/DDBJ databases">
        <authorList>
            <person name="Nowell W R."/>
        </authorList>
    </citation>
    <scope>NUCLEOTIDE SEQUENCE</scope>
</reference>
<feature type="transmembrane region" description="Helical" evidence="3">
    <location>
        <begin position="1757"/>
        <end position="1778"/>
    </location>
</feature>
<dbReference type="PANTHER" id="PTHR12029:SF11">
    <property type="entry name" value="METHYLTRANSFERASE TARBP1-RELATED"/>
    <property type="match status" value="1"/>
</dbReference>
<dbReference type="InterPro" id="IPR001537">
    <property type="entry name" value="SpoU_MeTrfase"/>
</dbReference>
<keyword evidence="3" id="KW-0812">Transmembrane</keyword>
<evidence type="ECO:0000256" key="2">
    <source>
        <dbReference type="ARBA" id="ARBA00022679"/>
    </source>
</evidence>
<accession>A0A814T7F9</accession>
<feature type="domain" description="Phospholipid/glycerol acyltransferase" evidence="4">
    <location>
        <begin position="1505"/>
        <end position="1630"/>
    </location>
</feature>
<dbReference type="InterPro" id="IPR029026">
    <property type="entry name" value="tRNA_m1G_MTases_N"/>
</dbReference>
<gene>
    <name evidence="5" type="ORF">RFH988_LOCUS22283</name>
</gene>
<comment type="caution">
    <text evidence="5">The sequence shown here is derived from an EMBL/GenBank/DDBJ whole genome shotgun (WGS) entry which is preliminary data.</text>
</comment>
<dbReference type="InterPro" id="IPR045330">
    <property type="entry name" value="TRM3/TARBP1"/>
</dbReference>
<sequence length="1796" mass="210755">MELLVSFLNRDNLSHYITTSMSNILTYQNESNKQEKEIEELSQLLDALPTNIHFDSISIASQLFDYLLQNSPSTHQYRLLSSCLNLMKIEDRLQRIKTILLLILDNEQTVQLRELLCKLLNTIEHSASLSLNFDWTQLESAINDQHDPKFLTYIWRFFSKNHQTNLEQILVRTLPIIKTNDELFLLLLIDLRSTKVFVSMSSFWYLIQRSLGDSTSNNDRIRKCALYLFQQILTNDEYKHIEIKEEKFNRLLILIDEKIKQFWIDFIVVYEVLEDGVVHLIKPLLTKFDRFLNFSLEHGLSLTWLFILLQRLFANTSSPLARWTVRWFFNSMKLPENQAENFFLETVLDWSSNNFIFLKGEEINDSQPMEQCLESYLERWLNHVENPSSSLLTFLSRIQTIKWSHISLVRVLYSLRTYALKHQNQSLLNDEHIKIFSSLILTQFHTYAPVLRLSAYSSIFDTVIYLLDWSISSISLNLLRFFALFDRLTFLSKHFQMILNHFSLDIRQLKTFIEEFLSSEDLNTSLDTRLFSLDNTLLEYRQIVFLLDLIDIHNTDILKIIFNPLIENIRTAYQRPYMSINNVQKSIELFLGLIQENYFHSLNFVKDWLSSSIRLIVREGLNFIKIHSIKQPMVFVKSPIVFLMIGNHGDISRFLQESINQMETMIQQQSGNSWQSLFILFIYSMDWLLTNRLSDFNNEWNTKLCTLPLFSQLLPLLDQPNSNIPQADMLIAKYLLIANNISSMDLCNNIIDDLYKASPRELPYVFRAIGVLLRQIQTTNENKCKLIENSTNVLNEIDHRMPVYWPCLTAFCQAISSSVTDVNVSDLLTQWFTQMFERCGHISGIMNVILESIIPIWLQEHRIQLSHLPILIECIIFGQIYQKDRKQQWQAEQLVEQDESFRLLLSNTHIIPEYRYDRNIRVLIQLFVLHIWPSLLNVQQNDIVMQIIEKHRHLALKERRPRFCTNSLEHRIMFRSLQCLLCLTSVIKNPSLVKTIYDYIVETLIRENEPSLRLLSEWIIVRLILEDRATRLNNLYEYLHHAHQHRTGTVCAWLSIASHIPTLLLNRIEQIEYINKIFEYISPLLMHSNFHIRTFACSTMVKLLEYTEHHHLENETPYEAYRYFKRSEEKSELGRYIMRLQSLFLYQFDPIRDFSLETIFYTLPKLSLIADDEYLWPEWFIEISQQLHLSFPISVYNVSTILQSCQAGIWRLTATGKTEIGGMQDEEGSSTIQHKANPYPIVEALDDTELRESLCRTGEIFGIKELVIGSVRILEDQQFLNLSMTAHKWLRIKQVQERELKDYLIDMQTQGYTIVAVEQTVNSQSLYEFKFPEKTLLLLGNEREGIRADLLSLVNATVEIPQAGVVRSLNVHVSGALCISEYTRKKKNSPASHRNYNKFVQVVIVIFLDMQLTIHMRIYDEFKSMFITLGFLGYIFLASGLIINFLQLCSCVIWPFSKELYRKINCYLALGIWSQFTFVAQWWSKSNCVLYINPEELEKVRKEHAIVIMNHKYDVDWLAGWIICQRLGIIKGSKIVGKQSLKLVPIVGWCWIFAESIFLRRVWESDRETLVKDLRKVLANYPKNYFFNLLLFCEGTRFTEKKRLTSMKIAQEKGLPELKHHILPRTKGFTLLLQGAENRVTAVYDLTIGFKHTGAEPTLLSVLKGRSCQAEIFVKRIPTSEIPQDTEGCSNWVHQLYQEKDKIYDYFLKHGTFEGNGLPRIEIQRNYYDLLIELAWMLIIGVPSLIYLFKFLWTSSLLAQLAFVALIFIATIGVRAMIAVTETERGSHYGETQKEK</sequence>
<dbReference type="OrthoDB" id="241340at2759"/>
<dbReference type="CDD" id="cd07990">
    <property type="entry name" value="LPLAT_LCLAT1-like"/>
    <property type="match status" value="1"/>
</dbReference>
<feature type="transmembrane region" description="Helical" evidence="3">
    <location>
        <begin position="1431"/>
        <end position="1454"/>
    </location>
</feature>
<dbReference type="SUPFAM" id="SSF75217">
    <property type="entry name" value="alpha/beta knot"/>
    <property type="match status" value="1"/>
</dbReference>
<dbReference type="GO" id="GO:0016746">
    <property type="term" value="F:acyltransferase activity"/>
    <property type="evidence" value="ECO:0007669"/>
    <property type="project" value="InterPro"/>
</dbReference>
<dbReference type="GO" id="GO:0030488">
    <property type="term" value="P:tRNA methylation"/>
    <property type="evidence" value="ECO:0007669"/>
    <property type="project" value="InterPro"/>
</dbReference>
<dbReference type="GO" id="GO:0016423">
    <property type="term" value="F:tRNA (guanine) methyltransferase activity"/>
    <property type="evidence" value="ECO:0007669"/>
    <property type="project" value="InterPro"/>
</dbReference>
<dbReference type="Pfam" id="PF00588">
    <property type="entry name" value="SpoU_methylase"/>
    <property type="match status" value="1"/>
</dbReference>
<keyword evidence="1" id="KW-0489">Methyltransferase</keyword>
<dbReference type="InterPro" id="IPR016024">
    <property type="entry name" value="ARM-type_fold"/>
</dbReference>
<dbReference type="GO" id="GO:0003723">
    <property type="term" value="F:RNA binding"/>
    <property type="evidence" value="ECO:0007669"/>
    <property type="project" value="InterPro"/>
</dbReference>
<name>A0A814T7F9_9BILA</name>
<evidence type="ECO:0000313" key="5">
    <source>
        <dbReference type="EMBL" id="CAF1158023.1"/>
    </source>
</evidence>
<proteinExistence type="predicted"/>
<dbReference type="PANTHER" id="PTHR12029">
    <property type="entry name" value="RNA METHYLTRANSFERASE"/>
    <property type="match status" value="1"/>
</dbReference>
<dbReference type="InterPro" id="IPR032098">
    <property type="entry name" value="Acyltransf_C"/>
</dbReference>
<dbReference type="Proteomes" id="UP000663882">
    <property type="component" value="Unassembled WGS sequence"/>
</dbReference>